<feature type="transmembrane region" description="Helical" evidence="1">
    <location>
        <begin position="141"/>
        <end position="160"/>
    </location>
</feature>
<feature type="transmembrane region" description="Helical" evidence="1">
    <location>
        <begin position="205"/>
        <end position="221"/>
    </location>
</feature>
<organism evidence="3 4">
    <name type="scientific">Lactobacillus xujianguonis</name>
    <dbReference type="NCBI Taxonomy" id="2495899"/>
    <lineage>
        <taxon>Bacteria</taxon>
        <taxon>Bacillati</taxon>
        <taxon>Bacillota</taxon>
        <taxon>Bacilli</taxon>
        <taxon>Lactobacillales</taxon>
        <taxon>Lactobacillaceae</taxon>
        <taxon>Lactobacillus</taxon>
    </lineage>
</organism>
<dbReference type="RefSeq" id="WP_127796286.1">
    <property type="nucleotide sequence ID" value="NZ_ML136882.1"/>
</dbReference>
<accession>A0A437SV77</accession>
<feature type="transmembrane region" description="Helical" evidence="1">
    <location>
        <begin position="166"/>
        <end position="193"/>
    </location>
</feature>
<keyword evidence="1" id="KW-0472">Membrane</keyword>
<evidence type="ECO:0000313" key="3">
    <source>
        <dbReference type="EMBL" id="RVU70727.1"/>
    </source>
</evidence>
<evidence type="ECO:0000313" key="4">
    <source>
        <dbReference type="Proteomes" id="UP000288291"/>
    </source>
</evidence>
<evidence type="ECO:0000256" key="1">
    <source>
        <dbReference type="SAM" id="Phobius"/>
    </source>
</evidence>
<dbReference type="PANTHER" id="PTHR30487:SF0">
    <property type="entry name" value="PREPILIN LEADER PEPTIDASE_N-METHYLTRANSFERASE-RELATED"/>
    <property type="match status" value="1"/>
</dbReference>
<reference evidence="3 4" key="1">
    <citation type="submission" date="2018-12" db="EMBL/GenBank/DDBJ databases">
        <authorList>
            <person name="Meng J."/>
        </authorList>
    </citation>
    <scope>NUCLEOTIDE SEQUENCE [LARGE SCALE GENOMIC DNA]</scope>
    <source>
        <strain evidence="3 4">HT111-2</strain>
    </source>
</reference>
<comment type="caution">
    <text evidence="3">The sequence shown here is derived from an EMBL/GenBank/DDBJ whole genome shotgun (WGS) entry which is preliminary data.</text>
</comment>
<dbReference type="GO" id="GO:0005886">
    <property type="term" value="C:plasma membrane"/>
    <property type="evidence" value="ECO:0007669"/>
    <property type="project" value="TreeGrafter"/>
</dbReference>
<dbReference type="GO" id="GO:0006465">
    <property type="term" value="P:signal peptide processing"/>
    <property type="evidence" value="ECO:0007669"/>
    <property type="project" value="TreeGrafter"/>
</dbReference>
<feature type="transmembrane region" description="Helical" evidence="1">
    <location>
        <begin position="93"/>
        <end position="112"/>
    </location>
</feature>
<keyword evidence="4" id="KW-1185">Reference proteome</keyword>
<dbReference type="PANTHER" id="PTHR30487">
    <property type="entry name" value="TYPE 4 PREPILIN-LIKE PROTEINS LEADER PEPTIDE-PROCESSING ENZYME"/>
    <property type="match status" value="1"/>
</dbReference>
<name>A0A437SV77_9LACO</name>
<feature type="domain" description="Prepilin peptidase A24 N-terminal" evidence="2">
    <location>
        <begin position="9"/>
        <end position="84"/>
    </location>
</feature>
<dbReference type="AlphaFoldDB" id="A0A437SV77"/>
<evidence type="ECO:0000259" key="2">
    <source>
        <dbReference type="Pfam" id="PF06750"/>
    </source>
</evidence>
<protein>
    <submittedName>
        <fullName evidence="3">Prepilin peptidase</fullName>
    </submittedName>
</protein>
<keyword evidence="1" id="KW-1133">Transmembrane helix</keyword>
<dbReference type="GO" id="GO:0004190">
    <property type="term" value="F:aspartic-type endopeptidase activity"/>
    <property type="evidence" value="ECO:0007669"/>
    <property type="project" value="TreeGrafter"/>
</dbReference>
<feature type="transmembrane region" description="Helical" evidence="1">
    <location>
        <begin position="118"/>
        <end position="134"/>
    </location>
</feature>
<proteinExistence type="predicted"/>
<dbReference type="InterPro" id="IPR010627">
    <property type="entry name" value="Prepilin_pept_A24_N"/>
</dbReference>
<dbReference type="Pfam" id="PF06750">
    <property type="entry name" value="A24_N_bact"/>
    <property type="match status" value="1"/>
</dbReference>
<sequence length="222" mass="25365">MFILVNFYIGSCLASHAAVIFERRHHENFIFGRSHCNNCHNELSLLDELPLISYLGLKGKCRYCQSEIPYELFLIEIIGGLAFINFDFSEVVGIKDAIFLFFFLVIAIFDFYEQEFPTILLLPLIGIASSYYPFNFTKFEWFELIVVSAVLLLQVLTKKLGSGDLIIYLALAFNFSPTSANLVFLIASLLLLLHYLLKANKSKRAFAFVPYLFVSLVILQTL</sequence>
<dbReference type="EMBL" id="RXIA01000014">
    <property type="protein sequence ID" value="RVU70727.1"/>
    <property type="molecule type" value="Genomic_DNA"/>
</dbReference>
<dbReference type="InterPro" id="IPR050882">
    <property type="entry name" value="Prepilin_peptidase/N-MTase"/>
</dbReference>
<dbReference type="Proteomes" id="UP000288291">
    <property type="component" value="Unassembled WGS sequence"/>
</dbReference>
<keyword evidence="1" id="KW-0812">Transmembrane</keyword>
<gene>
    <name evidence="3" type="ORF">EJK17_06300</name>
</gene>